<sequence>MNASSKVAIIGLGYVGLPLAVHFAERGHTVLGLDKDTRKIESIIKGESYIPDVSSKVLQSLLTKNKLVTTQLSEEKGVPNTCFPFENMKKKI</sequence>
<name>A0AAW5KYY9_BACCE</name>
<dbReference type="EMBL" id="JANHEB010000015">
    <property type="protein sequence ID" value="MCQ6285750.1"/>
    <property type="molecule type" value="Genomic_DNA"/>
</dbReference>
<dbReference type="PANTHER" id="PTHR43491:SF1">
    <property type="entry name" value="UDP-N-ACETYL-D-MANNOSAMINE DEHYDROGENASE"/>
    <property type="match status" value="1"/>
</dbReference>
<dbReference type="GO" id="GO:0000271">
    <property type="term" value="P:polysaccharide biosynthetic process"/>
    <property type="evidence" value="ECO:0007669"/>
    <property type="project" value="InterPro"/>
</dbReference>
<dbReference type="Gene3D" id="3.40.50.720">
    <property type="entry name" value="NAD(P)-binding Rossmann-like Domain"/>
    <property type="match status" value="1"/>
</dbReference>
<comment type="caution">
    <text evidence="2">The sequence shown here is derived from an EMBL/GenBank/DDBJ whole genome shotgun (WGS) entry which is preliminary data.</text>
</comment>
<accession>A0AAW5KYY9</accession>
<dbReference type="RefSeq" id="WP_256424449.1">
    <property type="nucleotide sequence ID" value="NZ_JANHDY010000034.1"/>
</dbReference>
<gene>
    <name evidence="2" type="ORF">NPM19_13860</name>
</gene>
<dbReference type="PANTHER" id="PTHR43491">
    <property type="entry name" value="UDP-N-ACETYL-D-MANNOSAMINE DEHYDROGENASE"/>
    <property type="match status" value="1"/>
</dbReference>
<dbReference type="Proteomes" id="UP001204643">
    <property type="component" value="Unassembled WGS sequence"/>
</dbReference>
<dbReference type="InterPro" id="IPR036291">
    <property type="entry name" value="NAD(P)-bd_dom_sf"/>
</dbReference>
<dbReference type="AlphaFoldDB" id="A0AAW5KYY9"/>
<dbReference type="Pfam" id="PF03721">
    <property type="entry name" value="UDPG_MGDP_dh_N"/>
    <property type="match status" value="1"/>
</dbReference>
<dbReference type="GO" id="GO:0051287">
    <property type="term" value="F:NAD binding"/>
    <property type="evidence" value="ECO:0007669"/>
    <property type="project" value="InterPro"/>
</dbReference>
<dbReference type="GO" id="GO:0016616">
    <property type="term" value="F:oxidoreductase activity, acting on the CH-OH group of donors, NAD or NADP as acceptor"/>
    <property type="evidence" value="ECO:0007669"/>
    <property type="project" value="InterPro"/>
</dbReference>
<evidence type="ECO:0000259" key="1">
    <source>
        <dbReference type="Pfam" id="PF03721"/>
    </source>
</evidence>
<evidence type="ECO:0000313" key="2">
    <source>
        <dbReference type="EMBL" id="MCQ6285750.1"/>
    </source>
</evidence>
<organism evidence="2 3">
    <name type="scientific">Bacillus cereus</name>
    <dbReference type="NCBI Taxonomy" id="1396"/>
    <lineage>
        <taxon>Bacteria</taxon>
        <taxon>Bacillati</taxon>
        <taxon>Bacillota</taxon>
        <taxon>Bacilli</taxon>
        <taxon>Bacillales</taxon>
        <taxon>Bacillaceae</taxon>
        <taxon>Bacillus</taxon>
        <taxon>Bacillus cereus group</taxon>
    </lineage>
</organism>
<dbReference type="InterPro" id="IPR028359">
    <property type="entry name" value="UDP_ManNAc/GlcNAc_DH"/>
</dbReference>
<reference evidence="2" key="1">
    <citation type="submission" date="2022-07" db="EMBL/GenBank/DDBJ databases">
        <title>Identification and characterization of Bacillus thuringiensis and other Bacillus cereus group isolates from spinach by whole genome sequencing.</title>
        <authorList>
            <person name="Zao X."/>
            <person name="Zervas A."/>
            <person name="Hendriks M."/>
            <person name="Rajkovic A."/>
            <person name="Van Overbeek L."/>
            <person name="Hendriksen N.B."/>
            <person name="Uyttendaele M."/>
        </authorList>
    </citation>
    <scope>NUCLEOTIDE SEQUENCE</scope>
    <source>
        <strain evidence="2">781001F-1</strain>
    </source>
</reference>
<evidence type="ECO:0000313" key="3">
    <source>
        <dbReference type="Proteomes" id="UP001204643"/>
    </source>
</evidence>
<feature type="non-terminal residue" evidence="2">
    <location>
        <position position="92"/>
    </location>
</feature>
<proteinExistence type="predicted"/>
<dbReference type="GO" id="GO:0016628">
    <property type="term" value="F:oxidoreductase activity, acting on the CH-CH group of donors, NAD or NADP as acceptor"/>
    <property type="evidence" value="ECO:0007669"/>
    <property type="project" value="InterPro"/>
</dbReference>
<protein>
    <submittedName>
        <fullName evidence="2">NAD(P)-binding domain-containing protein</fullName>
    </submittedName>
</protein>
<dbReference type="InterPro" id="IPR001732">
    <property type="entry name" value="UDP-Glc/GDP-Man_DH_N"/>
</dbReference>
<dbReference type="SUPFAM" id="SSF51735">
    <property type="entry name" value="NAD(P)-binding Rossmann-fold domains"/>
    <property type="match status" value="1"/>
</dbReference>
<feature type="domain" description="UDP-glucose/GDP-mannose dehydrogenase N-terminal" evidence="1">
    <location>
        <begin position="6"/>
        <end position="72"/>
    </location>
</feature>